<keyword evidence="4" id="KW-1185">Reference proteome</keyword>
<dbReference type="Proteomes" id="UP001177670">
    <property type="component" value="Unassembled WGS sequence"/>
</dbReference>
<dbReference type="Gene3D" id="2.60.260.20">
    <property type="entry name" value="Urease metallochaperone UreE, N-terminal domain"/>
    <property type="match status" value="2"/>
</dbReference>
<dbReference type="FunFam" id="2.60.260.20:FF:000002">
    <property type="entry name" value="Dnaj homolog subfamily b member"/>
    <property type="match status" value="1"/>
</dbReference>
<dbReference type="Gene3D" id="1.10.287.110">
    <property type="entry name" value="DnaJ domain"/>
    <property type="match status" value="1"/>
</dbReference>
<dbReference type="SMART" id="SM00271">
    <property type="entry name" value="DnaJ"/>
    <property type="match status" value="1"/>
</dbReference>
<organism evidence="3 4">
    <name type="scientific">Melipona bicolor</name>
    <dbReference type="NCBI Taxonomy" id="60889"/>
    <lineage>
        <taxon>Eukaryota</taxon>
        <taxon>Metazoa</taxon>
        <taxon>Ecdysozoa</taxon>
        <taxon>Arthropoda</taxon>
        <taxon>Hexapoda</taxon>
        <taxon>Insecta</taxon>
        <taxon>Pterygota</taxon>
        <taxon>Neoptera</taxon>
        <taxon>Endopterygota</taxon>
        <taxon>Hymenoptera</taxon>
        <taxon>Apocrita</taxon>
        <taxon>Aculeata</taxon>
        <taxon>Apoidea</taxon>
        <taxon>Anthophila</taxon>
        <taxon>Apidae</taxon>
        <taxon>Melipona</taxon>
    </lineage>
</organism>
<evidence type="ECO:0000313" key="3">
    <source>
        <dbReference type="EMBL" id="KAK1129955.1"/>
    </source>
</evidence>
<dbReference type="EMBL" id="JAHYIQ010000008">
    <property type="protein sequence ID" value="KAK1129955.1"/>
    <property type="molecule type" value="Genomic_DNA"/>
</dbReference>
<dbReference type="PROSITE" id="PS00636">
    <property type="entry name" value="DNAJ_1"/>
    <property type="match status" value="1"/>
</dbReference>
<dbReference type="PRINTS" id="PR00625">
    <property type="entry name" value="JDOMAIN"/>
</dbReference>
<dbReference type="PANTHER" id="PTHR24078:SF519">
    <property type="entry name" value="DNAJ HOMOLOG SUBFAMILY B MEMBER 13"/>
    <property type="match status" value="1"/>
</dbReference>
<dbReference type="SUPFAM" id="SSF49493">
    <property type="entry name" value="HSP40/DnaJ peptide-binding domain"/>
    <property type="match status" value="2"/>
</dbReference>
<proteinExistence type="predicted"/>
<dbReference type="SUPFAM" id="SSF46565">
    <property type="entry name" value="Chaperone J-domain"/>
    <property type="match status" value="1"/>
</dbReference>
<keyword evidence="1" id="KW-0143">Chaperone</keyword>
<evidence type="ECO:0000259" key="2">
    <source>
        <dbReference type="PROSITE" id="PS50076"/>
    </source>
</evidence>
<dbReference type="GO" id="GO:0006457">
    <property type="term" value="P:protein folding"/>
    <property type="evidence" value="ECO:0007669"/>
    <property type="project" value="InterPro"/>
</dbReference>
<accession>A0AA40G2T8</accession>
<dbReference type="PROSITE" id="PS50076">
    <property type="entry name" value="DNAJ_2"/>
    <property type="match status" value="1"/>
</dbReference>
<dbReference type="GO" id="GO:0051082">
    <property type="term" value="F:unfolded protein binding"/>
    <property type="evidence" value="ECO:0007669"/>
    <property type="project" value="InterPro"/>
</dbReference>
<evidence type="ECO:0000313" key="4">
    <source>
        <dbReference type="Proteomes" id="UP001177670"/>
    </source>
</evidence>
<dbReference type="GO" id="GO:0051087">
    <property type="term" value="F:protein-folding chaperone binding"/>
    <property type="evidence" value="ECO:0007669"/>
    <property type="project" value="TreeGrafter"/>
</dbReference>
<dbReference type="CDD" id="cd06257">
    <property type="entry name" value="DnaJ"/>
    <property type="match status" value="1"/>
</dbReference>
<comment type="caution">
    <text evidence="3">The sequence shown here is derived from an EMBL/GenBank/DDBJ whole genome shotgun (WGS) entry which is preliminary data.</text>
</comment>
<dbReference type="PANTHER" id="PTHR24078">
    <property type="entry name" value="DNAJ HOMOLOG SUBFAMILY C MEMBER"/>
    <property type="match status" value="1"/>
</dbReference>
<dbReference type="InterPro" id="IPR036869">
    <property type="entry name" value="J_dom_sf"/>
</dbReference>
<dbReference type="Pfam" id="PF00226">
    <property type="entry name" value="DnaJ"/>
    <property type="match status" value="1"/>
</dbReference>
<dbReference type="AlphaFoldDB" id="A0AA40G2T8"/>
<name>A0AA40G2T8_9HYME</name>
<sequence length="440" mass="50178">MSSDESCSCNRRGIDYYGVLSLKKDCNDLEIKAAFRRLAIRYNPKRAKGECLNTVFALVAEAYDVLSDPLKRTIYDQFGEEGLKNGVPGAEEFIQPYIYHGEPMRTYNHLKTLNIYDPIYLHVSHQEHLCREFFGTESPYADLLYVLTQSLTLLEFPEGRGIKRKEEPLIKTLYLTLVEVFLGGIKKMKIQRLVLVGDDKSRTVTKEKILTIPIKPGIPTGTRIVFPEEGDQGPTKIPADRNGLIVVARIISLLSPKHVSVADVIFITEDRPHETFRREGSDLHMTVDIFLREALTGTVVTVNTLDDRTLRIPLTSVITYVFTSPSPIHPFFTSLSLLTLPRALSRPDYRKRVAGEGLPLPEDPKQRGSLIMSFNIEYPVYLPVSNKTYVKRAFDTSKDIRDTEYVHRLILANKMRRNVDFDVPVRRQPDDRKLAFVCNT</sequence>
<feature type="domain" description="J" evidence="2">
    <location>
        <begin position="15"/>
        <end position="79"/>
    </location>
</feature>
<dbReference type="InterPro" id="IPR051339">
    <property type="entry name" value="DnaJ_subfamily_B"/>
</dbReference>
<dbReference type="InterPro" id="IPR018253">
    <property type="entry name" value="DnaJ_domain_CS"/>
</dbReference>
<evidence type="ECO:0000256" key="1">
    <source>
        <dbReference type="ARBA" id="ARBA00023186"/>
    </source>
</evidence>
<dbReference type="Pfam" id="PF01556">
    <property type="entry name" value="DnaJ_C"/>
    <property type="match status" value="2"/>
</dbReference>
<dbReference type="CDD" id="cd10747">
    <property type="entry name" value="DnaJ_C"/>
    <property type="match status" value="1"/>
</dbReference>
<dbReference type="InterPro" id="IPR001623">
    <property type="entry name" value="DnaJ_domain"/>
</dbReference>
<gene>
    <name evidence="3" type="ORF">K0M31_019648</name>
</gene>
<dbReference type="GO" id="GO:0005829">
    <property type="term" value="C:cytosol"/>
    <property type="evidence" value="ECO:0007669"/>
    <property type="project" value="TreeGrafter"/>
</dbReference>
<dbReference type="InterPro" id="IPR002939">
    <property type="entry name" value="DnaJ_C"/>
</dbReference>
<protein>
    <recommendedName>
        <fullName evidence="2">J domain-containing protein</fullName>
    </recommendedName>
</protein>
<reference evidence="3" key="1">
    <citation type="submission" date="2021-10" db="EMBL/GenBank/DDBJ databases">
        <title>Melipona bicolor Genome sequencing and assembly.</title>
        <authorList>
            <person name="Araujo N.S."/>
            <person name="Arias M.C."/>
        </authorList>
    </citation>
    <scope>NUCLEOTIDE SEQUENCE</scope>
    <source>
        <strain evidence="3">USP_2M_L1-L4_2017</strain>
        <tissue evidence="3">Whole body</tissue>
    </source>
</reference>
<dbReference type="InterPro" id="IPR008971">
    <property type="entry name" value="HSP40/DnaJ_pept-bd"/>
</dbReference>